<dbReference type="CDD" id="cd15841">
    <property type="entry name" value="SNARE_Qc"/>
    <property type="match status" value="1"/>
</dbReference>
<comment type="subcellular location">
    <subcellularLocation>
        <location evidence="1">Membrane</location>
    </subcellularLocation>
</comment>
<dbReference type="VEuPathDB" id="AmoebaDB:NF0111910"/>
<dbReference type="VEuPathDB" id="AmoebaDB:FDP41_013295"/>
<evidence type="ECO:0000256" key="5">
    <source>
        <dbReference type="SAM" id="MobiDB-lite"/>
    </source>
</evidence>
<dbReference type="InterPro" id="IPR045242">
    <property type="entry name" value="Syntaxin"/>
</dbReference>
<keyword evidence="6" id="KW-1133">Transmembrane helix</keyword>
<protein>
    <recommendedName>
        <fullName evidence="7">t-SNARE coiled-coil homology domain-containing protein</fullName>
    </recommendedName>
</protein>
<dbReference type="AlphaFoldDB" id="A0A6A5C222"/>
<dbReference type="SMART" id="SM00397">
    <property type="entry name" value="t_SNARE"/>
    <property type="match status" value="1"/>
</dbReference>
<reference evidence="8 9" key="1">
    <citation type="journal article" date="2019" name="Sci. Rep.">
        <title>Nanopore sequencing improves the draft genome of the human pathogenic amoeba Naegleria fowleri.</title>
        <authorList>
            <person name="Liechti N."/>
            <person name="Schurch N."/>
            <person name="Bruggmann R."/>
            <person name="Wittwer M."/>
        </authorList>
    </citation>
    <scope>NUCLEOTIDE SEQUENCE [LARGE SCALE GENOMIC DNA]</scope>
    <source>
        <strain evidence="8 9">ATCC 30894</strain>
    </source>
</reference>
<dbReference type="GO" id="GO:0006906">
    <property type="term" value="P:vesicle fusion"/>
    <property type="evidence" value="ECO:0007669"/>
    <property type="project" value="TreeGrafter"/>
</dbReference>
<dbReference type="OMA" id="TKQEVAM"/>
<evidence type="ECO:0000256" key="3">
    <source>
        <dbReference type="ARBA" id="ARBA00023054"/>
    </source>
</evidence>
<accession>A0A6A5C222</accession>
<dbReference type="EMBL" id="VFQX01000017">
    <property type="protein sequence ID" value="KAF0980812.1"/>
    <property type="molecule type" value="Genomic_DNA"/>
</dbReference>
<dbReference type="Gene3D" id="1.20.58.90">
    <property type="match status" value="1"/>
</dbReference>
<dbReference type="VEuPathDB" id="AmoebaDB:NfTy_036750"/>
<comment type="caution">
    <text evidence="8">The sequence shown here is derived from an EMBL/GenBank/DDBJ whole genome shotgun (WGS) entry which is preliminary data.</text>
</comment>
<organism evidence="8 9">
    <name type="scientific">Naegleria fowleri</name>
    <name type="common">Brain eating amoeba</name>
    <dbReference type="NCBI Taxonomy" id="5763"/>
    <lineage>
        <taxon>Eukaryota</taxon>
        <taxon>Discoba</taxon>
        <taxon>Heterolobosea</taxon>
        <taxon>Tetramitia</taxon>
        <taxon>Eutetramitia</taxon>
        <taxon>Vahlkampfiidae</taxon>
        <taxon>Naegleria</taxon>
    </lineage>
</organism>
<feature type="compositionally biased region" description="Basic and acidic residues" evidence="5">
    <location>
        <begin position="134"/>
        <end position="143"/>
    </location>
</feature>
<dbReference type="GeneID" id="68120510"/>
<keyword evidence="9" id="KW-1185">Reference proteome</keyword>
<gene>
    <name evidence="8" type="ORF">FDP41_013295</name>
</gene>
<evidence type="ECO:0000256" key="1">
    <source>
        <dbReference type="ARBA" id="ARBA00004370"/>
    </source>
</evidence>
<keyword evidence="4 6" id="KW-0472">Membrane</keyword>
<evidence type="ECO:0000313" key="9">
    <source>
        <dbReference type="Proteomes" id="UP000444721"/>
    </source>
</evidence>
<dbReference type="Proteomes" id="UP000444721">
    <property type="component" value="Unassembled WGS sequence"/>
</dbReference>
<dbReference type="RefSeq" id="XP_044565525.1">
    <property type="nucleotide sequence ID" value="XM_044703909.1"/>
</dbReference>
<dbReference type="GO" id="GO:0005484">
    <property type="term" value="F:SNAP receptor activity"/>
    <property type="evidence" value="ECO:0007669"/>
    <property type="project" value="TreeGrafter"/>
</dbReference>
<dbReference type="GO" id="GO:0012505">
    <property type="term" value="C:endomembrane system"/>
    <property type="evidence" value="ECO:0007669"/>
    <property type="project" value="TreeGrafter"/>
</dbReference>
<evidence type="ECO:0000256" key="4">
    <source>
        <dbReference type="ARBA" id="ARBA00023136"/>
    </source>
</evidence>
<dbReference type="PANTHER" id="PTHR19957:SF124">
    <property type="entry name" value="SYNTAXIN-8"/>
    <property type="match status" value="1"/>
</dbReference>
<evidence type="ECO:0000313" key="8">
    <source>
        <dbReference type="EMBL" id="KAF0980812.1"/>
    </source>
</evidence>
<dbReference type="OrthoDB" id="428895at2759"/>
<dbReference type="PANTHER" id="PTHR19957">
    <property type="entry name" value="SYNTAXIN"/>
    <property type="match status" value="1"/>
</dbReference>
<evidence type="ECO:0000256" key="6">
    <source>
        <dbReference type="SAM" id="Phobius"/>
    </source>
</evidence>
<dbReference type="GO" id="GO:0006886">
    <property type="term" value="P:intracellular protein transport"/>
    <property type="evidence" value="ECO:0007669"/>
    <property type="project" value="TreeGrafter"/>
</dbReference>
<dbReference type="GO" id="GO:0048278">
    <property type="term" value="P:vesicle docking"/>
    <property type="evidence" value="ECO:0007669"/>
    <property type="project" value="TreeGrafter"/>
</dbReference>
<sequence>MPLQKLTYTKKDMKDSEQWLVVFDDTETALNKLAEEVENRNQIFRNNSNASELPKLNSEIRRQFKSIERVLIDLKETLPQFSNELSQREITRRKDALQNTIQREQQMKKKFDNPSIGRNKLLTVEDNEPISKGPYDRSQEPESIRDLESHQILTYQQRVMEDQDKSLDMLNQALDRTKQIGLSIDEELDEHSRLLEDIHENVDVTESKIKVQTKKMVNLAKKNSFMCWGIVIAVILFIIAVGLLIVLLTTTKF</sequence>
<evidence type="ECO:0000256" key="2">
    <source>
        <dbReference type="ARBA" id="ARBA00022448"/>
    </source>
</evidence>
<dbReference type="GO" id="GO:0031201">
    <property type="term" value="C:SNARE complex"/>
    <property type="evidence" value="ECO:0007669"/>
    <property type="project" value="TreeGrafter"/>
</dbReference>
<dbReference type="InterPro" id="IPR000727">
    <property type="entry name" value="T_SNARE_dom"/>
</dbReference>
<keyword evidence="2" id="KW-0813">Transport</keyword>
<dbReference type="GO" id="GO:0000149">
    <property type="term" value="F:SNARE binding"/>
    <property type="evidence" value="ECO:0007669"/>
    <property type="project" value="TreeGrafter"/>
</dbReference>
<keyword evidence="3" id="KW-0175">Coiled coil</keyword>
<dbReference type="PROSITE" id="PS50192">
    <property type="entry name" value="T_SNARE"/>
    <property type="match status" value="1"/>
</dbReference>
<feature type="domain" description="T-SNARE coiled-coil homology" evidence="7">
    <location>
        <begin position="157"/>
        <end position="219"/>
    </location>
</feature>
<proteinExistence type="predicted"/>
<dbReference type="SUPFAM" id="SSF58038">
    <property type="entry name" value="SNARE fusion complex"/>
    <property type="match status" value="1"/>
</dbReference>
<evidence type="ECO:0000259" key="7">
    <source>
        <dbReference type="PROSITE" id="PS50192"/>
    </source>
</evidence>
<dbReference type="Gene3D" id="1.20.5.110">
    <property type="match status" value="1"/>
</dbReference>
<keyword evidence="6" id="KW-0812">Transmembrane</keyword>
<name>A0A6A5C222_NAEFO</name>
<feature type="transmembrane region" description="Helical" evidence="6">
    <location>
        <begin position="225"/>
        <end position="248"/>
    </location>
</feature>
<feature type="region of interest" description="Disordered" evidence="5">
    <location>
        <begin position="111"/>
        <end position="143"/>
    </location>
</feature>